<dbReference type="GeneID" id="94173865"/>
<organism evidence="2 3">
    <name type="scientific">Leishmania enriettii</name>
    <dbReference type="NCBI Taxonomy" id="5663"/>
    <lineage>
        <taxon>Eukaryota</taxon>
        <taxon>Discoba</taxon>
        <taxon>Euglenozoa</taxon>
        <taxon>Kinetoplastea</taxon>
        <taxon>Metakinetoplastina</taxon>
        <taxon>Trypanosomatida</taxon>
        <taxon>Trypanosomatidae</taxon>
        <taxon>Leishmaniinae</taxon>
        <taxon>Leishmania</taxon>
    </lineage>
</organism>
<dbReference type="AlphaFoldDB" id="A0A836KPB1"/>
<dbReference type="OrthoDB" id="245200at2759"/>
<feature type="region of interest" description="Disordered" evidence="1">
    <location>
        <begin position="602"/>
        <end position="671"/>
    </location>
</feature>
<dbReference type="KEGG" id="lenr:94173865"/>
<sequence length="805" mass="87474">MPPRVATRTVRLRQSPHAAAHTERLKLLTYPMALAQRGATVPLIHGPTMNAGHGDGAGARLADTLSCFGRSGGGGGARLPPAATVQGEFMEGPSCVAAVGKDDSDPTGAQTLPATRRWVRDADELCVASIHRSSNINRINSYVATYKFDDPQWRPLLLPEVHVLPKARTDSIDALKAADAQEQQSPGSRSYDLPSSQASNAVDGYDVFIDYNKLTTLELMSRHANYALRHLVQKGHAMYLVTFAQHSVVQMRGLVEASYVRCAYGIRGERLRTHITHTGPVDVREVLEIHPKTLRASFDLRKQHVRRGVVAVSTVEGYGTWFQRKPMLWQRTRRIGALQSQMGSYDYQLCDSAEVGRLRPYEVSLLAPHVRLIGSQGGADAVAIVASSQVAQNERLYMGQFEAPVLTAVDAVHQLIHRIAVHHQLLRPAVTEEAGGDGVAEPKPPPPAAALEDLRLRELHRLAGMERFLPVSWVTRTPPPYVPLESDLPFRIQLSRPAVIRTDAGHGGPSRGSGDHKETVVFPTGGSVGSPLVRGVPLSLFEYHIHQGVDHYIFDDAPSARPLKWWSQKSNMPYSGYVYGMRSGLLDYVEAAEVLPNPLAPQTTAAASVPPSKSARRRKKRGARTRQRASSPGGATGAASDIPPVQRGEGADAMEREASSASPATHRDNAEDDMPLNLAAEVLAAGAEVLSGYEDSSVQEAALTWAEDGMNASVADRPPLHTLVPPTSAAQRRLRRYVKASSSSPEAAGTVPSPFGALDSRADMLLQRQMRLRRTRRRREEKGVLPLPPRDGGSPPSTTSDKKEV</sequence>
<name>A0A836KPB1_LEIEN</name>
<comment type="caution">
    <text evidence="2">The sequence shown here is derived from an EMBL/GenBank/DDBJ whole genome shotgun (WGS) entry which is preliminary data.</text>
</comment>
<feature type="compositionally biased region" description="Low complexity" evidence="1">
    <location>
        <begin position="628"/>
        <end position="640"/>
    </location>
</feature>
<protein>
    <submittedName>
        <fullName evidence="2">Uncharacterized protein</fullName>
    </submittedName>
</protein>
<evidence type="ECO:0000313" key="3">
    <source>
        <dbReference type="Proteomes" id="UP000674179"/>
    </source>
</evidence>
<feature type="compositionally biased region" description="Basic residues" evidence="1">
    <location>
        <begin position="614"/>
        <end position="627"/>
    </location>
</feature>
<dbReference type="RefSeq" id="XP_067694349.1">
    <property type="nucleotide sequence ID" value="XM_067838355.1"/>
</dbReference>
<feature type="compositionally biased region" description="Basic and acidic residues" evidence="1">
    <location>
        <begin position="649"/>
        <end position="658"/>
    </location>
</feature>
<keyword evidence="3" id="KW-1185">Reference proteome</keyword>
<gene>
    <name evidence="2" type="ORF">CUR178_06696</name>
</gene>
<dbReference type="Proteomes" id="UP000674179">
    <property type="component" value="Chromosome 15"/>
</dbReference>
<feature type="compositionally biased region" description="Low complexity" evidence="1">
    <location>
        <begin position="603"/>
        <end position="613"/>
    </location>
</feature>
<evidence type="ECO:0000256" key="1">
    <source>
        <dbReference type="SAM" id="MobiDB-lite"/>
    </source>
</evidence>
<proteinExistence type="predicted"/>
<accession>A0A836KPB1</accession>
<reference evidence="2 3" key="1">
    <citation type="submission" date="2021-02" db="EMBL/GenBank/DDBJ databases">
        <title>Leishmania (Mundinia) enrietti genome sequencing and assembly.</title>
        <authorList>
            <person name="Almutairi H."/>
            <person name="Gatherer D."/>
        </authorList>
    </citation>
    <scope>NUCLEOTIDE SEQUENCE [LARGE SCALE GENOMIC DNA]</scope>
    <source>
        <strain evidence="2">CUR178</strain>
    </source>
</reference>
<evidence type="ECO:0000313" key="2">
    <source>
        <dbReference type="EMBL" id="KAG5482659.1"/>
    </source>
</evidence>
<dbReference type="EMBL" id="JAFHKP010000015">
    <property type="protein sequence ID" value="KAG5482659.1"/>
    <property type="molecule type" value="Genomic_DNA"/>
</dbReference>
<feature type="region of interest" description="Disordered" evidence="1">
    <location>
        <begin position="737"/>
        <end position="805"/>
    </location>
</feature>